<keyword evidence="6" id="KW-0503">Monooxygenase</keyword>
<name>A0A439D849_9PEZI</name>
<evidence type="ECO:0000256" key="5">
    <source>
        <dbReference type="ARBA" id="ARBA00023004"/>
    </source>
</evidence>
<dbReference type="Proteomes" id="UP000286045">
    <property type="component" value="Unassembled WGS sequence"/>
</dbReference>
<comment type="caution">
    <text evidence="9">The sequence shown here is derived from an EMBL/GenBank/DDBJ whole genome shotgun (WGS) entry which is preliminary data.</text>
</comment>
<protein>
    <recommendedName>
        <fullName evidence="11">Cytochrome P450</fullName>
    </recommendedName>
</protein>
<accession>A0A439D849</accession>
<keyword evidence="8" id="KW-0472">Membrane</keyword>
<evidence type="ECO:0000256" key="3">
    <source>
        <dbReference type="ARBA" id="ARBA00022723"/>
    </source>
</evidence>
<dbReference type="GO" id="GO:0005506">
    <property type="term" value="F:iron ion binding"/>
    <property type="evidence" value="ECO:0007669"/>
    <property type="project" value="InterPro"/>
</dbReference>
<comment type="similarity">
    <text evidence="2">Belongs to the cytochrome P450 family.</text>
</comment>
<keyword evidence="4" id="KW-0560">Oxidoreductase</keyword>
<feature type="binding site" description="axial binding residue" evidence="7">
    <location>
        <position position="472"/>
    </location>
    <ligand>
        <name>heme</name>
        <dbReference type="ChEBI" id="CHEBI:30413"/>
    </ligand>
    <ligandPart>
        <name>Fe</name>
        <dbReference type="ChEBI" id="CHEBI:18248"/>
    </ligandPart>
</feature>
<keyword evidence="10" id="KW-1185">Reference proteome</keyword>
<dbReference type="InterPro" id="IPR036396">
    <property type="entry name" value="Cyt_P450_sf"/>
</dbReference>
<keyword evidence="7" id="KW-0349">Heme</keyword>
<dbReference type="InterPro" id="IPR001128">
    <property type="entry name" value="Cyt_P450"/>
</dbReference>
<dbReference type="PRINTS" id="PR00465">
    <property type="entry name" value="EP450IV"/>
</dbReference>
<organism evidence="9 10">
    <name type="scientific">Xylaria grammica</name>
    <dbReference type="NCBI Taxonomy" id="363999"/>
    <lineage>
        <taxon>Eukaryota</taxon>
        <taxon>Fungi</taxon>
        <taxon>Dikarya</taxon>
        <taxon>Ascomycota</taxon>
        <taxon>Pezizomycotina</taxon>
        <taxon>Sordariomycetes</taxon>
        <taxon>Xylariomycetidae</taxon>
        <taxon>Xylariales</taxon>
        <taxon>Xylariaceae</taxon>
        <taxon>Xylaria</taxon>
    </lineage>
</organism>
<dbReference type="GO" id="GO:0004497">
    <property type="term" value="F:monooxygenase activity"/>
    <property type="evidence" value="ECO:0007669"/>
    <property type="project" value="UniProtKB-KW"/>
</dbReference>
<dbReference type="InterPro" id="IPR002403">
    <property type="entry name" value="Cyt_P450_E_grp-IV"/>
</dbReference>
<gene>
    <name evidence="9" type="ORF">EKO27_g4514</name>
</gene>
<evidence type="ECO:0000256" key="6">
    <source>
        <dbReference type="ARBA" id="ARBA00023033"/>
    </source>
</evidence>
<dbReference type="STRING" id="363999.A0A439D849"/>
<dbReference type="Gene3D" id="1.10.630.10">
    <property type="entry name" value="Cytochrome P450"/>
    <property type="match status" value="1"/>
</dbReference>
<comment type="cofactor">
    <cofactor evidence="1 7">
        <name>heme</name>
        <dbReference type="ChEBI" id="CHEBI:30413"/>
    </cofactor>
</comment>
<keyword evidence="8" id="KW-0812">Transmembrane</keyword>
<reference evidence="9 10" key="1">
    <citation type="submission" date="2018-12" db="EMBL/GenBank/DDBJ databases">
        <title>Draft genome sequence of Xylaria grammica IHI A82.</title>
        <authorList>
            <person name="Buettner E."/>
            <person name="Kellner H."/>
        </authorList>
    </citation>
    <scope>NUCLEOTIDE SEQUENCE [LARGE SCALE GENOMIC DNA]</scope>
    <source>
        <strain evidence="9 10">IHI A82</strain>
    </source>
</reference>
<keyword evidence="3 7" id="KW-0479">Metal-binding</keyword>
<dbReference type="Pfam" id="PF00067">
    <property type="entry name" value="p450"/>
    <property type="match status" value="1"/>
</dbReference>
<sequence length="533" mass="59714">MATQVNSADHGTSLATKAIHFFPFDLYQPSDGRQALKLFVVIGALLLGIVLHYSRRSNHDIAIVNRRFSWEPSLIARLRWSLGALSILDSADKKARGNPYRLDRGDKELLVLPVALIPELNRLSPDILDARQSHAFEFLAHLTGLELTATASYQTRILQRRVGPALPELFFPIARRISRAIQLNFPDSREWTAIKPLPAAVPCFSEGMSLLLFGAEAKTVGSPTVYYLTPEPLPAILVDFYEPSLIKATTVFAVAFIMRLVPSILQRTLVWFLPVKWSLNRKWRELETILTPEVQRQRGLKEDGKETSGMDLLSWMIRDATTAFEQDASVLTTLCGSVATGSIFSVGNLVCQILADLAAHSDVLDEVRAEIRNKHVQIGGRWNVPALGSLEKLESAMKETARVASSPLIIYNRVFITMSGRERTMDPTLYEDPEVYKGLRFCAPDKIDEHRMRPFRTVDTSILTWGAGRAACPGRAIADAAAKVFLVQILDEYDFALVDGNPPEPSILHEFIFFNPNNRMLCRRREDSIGIKF</sequence>
<dbReference type="SUPFAM" id="SSF48264">
    <property type="entry name" value="Cytochrome P450"/>
    <property type="match status" value="1"/>
</dbReference>
<dbReference type="GO" id="GO:0016705">
    <property type="term" value="F:oxidoreductase activity, acting on paired donors, with incorporation or reduction of molecular oxygen"/>
    <property type="evidence" value="ECO:0007669"/>
    <property type="project" value="InterPro"/>
</dbReference>
<dbReference type="PANTHER" id="PTHR46206">
    <property type="entry name" value="CYTOCHROME P450"/>
    <property type="match status" value="1"/>
</dbReference>
<keyword evidence="5 7" id="KW-0408">Iron</keyword>
<dbReference type="CDD" id="cd11041">
    <property type="entry name" value="CYP503A1-like"/>
    <property type="match status" value="1"/>
</dbReference>
<dbReference type="PANTHER" id="PTHR46206:SF4">
    <property type="entry name" value="P450, PUTATIVE (EUROFUNG)-RELATED"/>
    <property type="match status" value="1"/>
</dbReference>
<evidence type="ECO:0000256" key="4">
    <source>
        <dbReference type="ARBA" id="ARBA00023002"/>
    </source>
</evidence>
<evidence type="ECO:0000256" key="8">
    <source>
        <dbReference type="SAM" id="Phobius"/>
    </source>
</evidence>
<evidence type="ECO:0008006" key="11">
    <source>
        <dbReference type="Google" id="ProtNLM"/>
    </source>
</evidence>
<dbReference type="EMBL" id="RYZI01000108">
    <property type="protein sequence ID" value="RWA10584.1"/>
    <property type="molecule type" value="Genomic_DNA"/>
</dbReference>
<evidence type="ECO:0000256" key="7">
    <source>
        <dbReference type="PIRSR" id="PIRSR602403-1"/>
    </source>
</evidence>
<evidence type="ECO:0000313" key="10">
    <source>
        <dbReference type="Proteomes" id="UP000286045"/>
    </source>
</evidence>
<keyword evidence="8" id="KW-1133">Transmembrane helix</keyword>
<proteinExistence type="inferred from homology"/>
<evidence type="ECO:0000256" key="2">
    <source>
        <dbReference type="ARBA" id="ARBA00010617"/>
    </source>
</evidence>
<evidence type="ECO:0000256" key="1">
    <source>
        <dbReference type="ARBA" id="ARBA00001971"/>
    </source>
</evidence>
<dbReference type="GO" id="GO:0020037">
    <property type="term" value="F:heme binding"/>
    <property type="evidence" value="ECO:0007669"/>
    <property type="project" value="InterPro"/>
</dbReference>
<feature type="transmembrane region" description="Helical" evidence="8">
    <location>
        <begin position="35"/>
        <end position="53"/>
    </location>
</feature>
<evidence type="ECO:0000313" key="9">
    <source>
        <dbReference type="EMBL" id="RWA10584.1"/>
    </source>
</evidence>
<dbReference type="AlphaFoldDB" id="A0A439D849"/>